<reference evidence="7" key="1">
    <citation type="submission" date="2016-10" db="EMBL/GenBank/DDBJ databases">
        <authorList>
            <person name="Varghese N."/>
            <person name="Submissions S."/>
        </authorList>
    </citation>
    <scope>NUCLEOTIDE SEQUENCE [LARGE SCALE GENOMIC DNA]</scope>
    <source>
        <strain evidence="7">GAS106B</strain>
    </source>
</reference>
<dbReference type="EMBL" id="FNKP01000002">
    <property type="protein sequence ID" value="SDR33030.1"/>
    <property type="molecule type" value="Genomic_DNA"/>
</dbReference>
<dbReference type="InterPro" id="IPR000847">
    <property type="entry name" value="LysR_HTH_N"/>
</dbReference>
<dbReference type="InterPro" id="IPR036388">
    <property type="entry name" value="WH-like_DNA-bd_sf"/>
</dbReference>
<feature type="domain" description="HTH lysR-type" evidence="5">
    <location>
        <begin position="1"/>
        <end position="58"/>
    </location>
</feature>
<comment type="similarity">
    <text evidence="1">Belongs to the LysR transcriptional regulatory family.</text>
</comment>
<gene>
    <name evidence="6" type="ORF">SAMN05443245_4705</name>
</gene>
<evidence type="ECO:0000259" key="5">
    <source>
        <dbReference type="PROSITE" id="PS50931"/>
    </source>
</evidence>
<keyword evidence="7" id="KW-1185">Reference proteome</keyword>
<evidence type="ECO:0000313" key="7">
    <source>
        <dbReference type="Proteomes" id="UP000183487"/>
    </source>
</evidence>
<keyword evidence="2" id="KW-0805">Transcription regulation</keyword>
<dbReference type="SUPFAM" id="SSF53850">
    <property type="entry name" value="Periplasmic binding protein-like II"/>
    <property type="match status" value="1"/>
</dbReference>
<evidence type="ECO:0000313" key="6">
    <source>
        <dbReference type="EMBL" id="SDR33030.1"/>
    </source>
</evidence>
<sequence length="316" mass="34594">MKLHHLRTLVAIAEAGGVRGAARALNASPAAITKNLRQLEESVQMSLVTRTSSGVTLTESGQTLLVHARLMVGQLARAQEAMDTLRGVTHGKLTIAVTPWIAMTFLPDAVTRFCERMPNIRLEFFEGLLSNANPRLRDGSLDLFIGRPTPGASGTEFDCRLLFSSTCALVTRDRHPLANARSLADLVDLDWLLTWDPETDTPGSNSMFHRYNVATPRKIHVTHSLSIALSLLRKTDMVSVFPWPLVEVTAAREGLCAIPLREDVEDAMVGVIYRSGHPLSAASTCFLNCMIETIREGVASTSSETQHVLRSVELLI</sequence>
<dbReference type="GO" id="GO:0003677">
    <property type="term" value="F:DNA binding"/>
    <property type="evidence" value="ECO:0007669"/>
    <property type="project" value="UniProtKB-KW"/>
</dbReference>
<keyword evidence="3 6" id="KW-0238">DNA-binding</keyword>
<proteinExistence type="inferred from homology"/>
<dbReference type="InterPro" id="IPR005119">
    <property type="entry name" value="LysR_subst-bd"/>
</dbReference>
<dbReference type="RefSeq" id="WP_074769080.1">
    <property type="nucleotide sequence ID" value="NZ_FNKP01000002.1"/>
</dbReference>
<dbReference type="OrthoDB" id="8629427at2"/>
<evidence type="ECO:0000256" key="2">
    <source>
        <dbReference type="ARBA" id="ARBA00023015"/>
    </source>
</evidence>
<dbReference type="GO" id="GO:0005829">
    <property type="term" value="C:cytosol"/>
    <property type="evidence" value="ECO:0007669"/>
    <property type="project" value="TreeGrafter"/>
</dbReference>
<dbReference type="PANTHER" id="PTHR30419:SF30">
    <property type="entry name" value="LYSR FAMILY TRANSCRIPTIONAL REGULATOR"/>
    <property type="match status" value="1"/>
</dbReference>
<dbReference type="GO" id="GO:0003700">
    <property type="term" value="F:DNA-binding transcription factor activity"/>
    <property type="evidence" value="ECO:0007669"/>
    <property type="project" value="InterPro"/>
</dbReference>
<name>A0A1H1I5W3_9BURK</name>
<dbReference type="InterPro" id="IPR050950">
    <property type="entry name" value="HTH-type_LysR_regulators"/>
</dbReference>
<dbReference type="InterPro" id="IPR036390">
    <property type="entry name" value="WH_DNA-bd_sf"/>
</dbReference>
<accession>A0A1H1I5W3</accession>
<evidence type="ECO:0000256" key="3">
    <source>
        <dbReference type="ARBA" id="ARBA00023125"/>
    </source>
</evidence>
<dbReference type="Gene3D" id="3.40.190.290">
    <property type="match status" value="1"/>
</dbReference>
<dbReference type="Gene3D" id="1.10.10.10">
    <property type="entry name" value="Winged helix-like DNA-binding domain superfamily/Winged helix DNA-binding domain"/>
    <property type="match status" value="1"/>
</dbReference>
<evidence type="ECO:0000256" key="4">
    <source>
        <dbReference type="ARBA" id="ARBA00023163"/>
    </source>
</evidence>
<dbReference type="Pfam" id="PF00126">
    <property type="entry name" value="HTH_1"/>
    <property type="match status" value="1"/>
</dbReference>
<keyword evidence="4" id="KW-0804">Transcription</keyword>
<protein>
    <submittedName>
        <fullName evidence="6">DNA-binding transcriptional regulator, LysR family</fullName>
    </submittedName>
</protein>
<dbReference type="Proteomes" id="UP000183487">
    <property type="component" value="Unassembled WGS sequence"/>
</dbReference>
<dbReference type="Pfam" id="PF03466">
    <property type="entry name" value="LysR_substrate"/>
    <property type="match status" value="1"/>
</dbReference>
<dbReference type="AlphaFoldDB" id="A0A1H1I5W3"/>
<dbReference type="PANTHER" id="PTHR30419">
    <property type="entry name" value="HTH-TYPE TRANSCRIPTIONAL REGULATOR YBHD"/>
    <property type="match status" value="1"/>
</dbReference>
<evidence type="ECO:0000256" key="1">
    <source>
        <dbReference type="ARBA" id="ARBA00009437"/>
    </source>
</evidence>
<dbReference type="SUPFAM" id="SSF46785">
    <property type="entry name" value="Winged helix' DNA-binding domain"/>
    <property type="match status" value="1"/>
</dbReference>
<organism evidence="6 7">
    <name type="scientific">Paraburkholderia fungorum</name>
    <dbReference type="NCBI Taxonomy" id="134537"/>
    <lineage>
        <taxon>Bacteria</taxon>
        <taxon>Pseudomonadati</taxon>
        <taxon>Pseudomonadota</taxon>
        <taxon>Betaproteobacteria</taxon>
        <taxon>Burkholderiales</taxon>
        <taxon>Burkholderiaceae</taxon>
        <taxon>Paraburkholderia</taxon>
    </lineage>
</organism>
<dbReference type="PROSITE" id="PS50931">
    <property type="entry name" value="HTH_LYSR"/>
    <property type="match status" value="1"/>
</dbReference>